<gene>
    <name evidence="1" type="ORF">FO440_11755</name>
</gene>
<dbReference type="AlphaFoldDB" id="A0A556MKJ6"/>
<comment type="caution">
    <text evidence="1">The sequence shown here is derived from an EMBL/GenBank/DDBJ whole genome shotgun (WGS) entry which is preliminary data.</text>
</comment>
<dbReference type="PROSITE" id="PS51257">
    <property type="entry name" value="PROKAR_LIPOPROTEIN"/>
    <property type="match status" value="1"/>
</dbReference>
<proteinExistence type="predicted"/>
<dbReference type="Gene3D" id="3.40.50.2300">
    <property type="match status" value="2"/>
</dbReference>
<dbReference type="Proteomes" id="UP000318733">
    <property type="component" value="Unassembled WGS sequence"/>
</dbReference>
<dbReference type="OrthoDB" id="2149800at2"/>
<organism evidence="1 2">
    <name type="scientific">Mucilaginibacter corticis</name>
    <dbReference type="NCBI Taxonomy" id="2597670"/>
    <lineage>
        <taxon>Bacteria</taxon>
        <taxon>Pseudomonadati</taxon>
        <taxon>Bacteroidota</taxon>
        <taxon>Sphingobacteriia</taxon>
        <taxon>Sphingobacteriales</taxon>
        <taxon>Sphingobacteriaceae</taxon>
        <taxon>Mucilaginibacter</taxon>
    </lineage>
</organism>
<dbReference type="EMBL" id="VLPK01000002">
    <property type="protein sequence ID" value="TSJ40426.1"/>
    <property type="molecule type" value="Genomic_DNA"/>
</dbReference>
<protein>
    <submittedName>
        <fullName evidence="1">Amino acid ABC transporter substrate-binding protein</fullName>
    </submittedName>
</protein>
<dbReference type="CDD" id="cd06268">
    <property type="entry name" value="PBP1_ABC_transporter_LIVBP-like"/>
    <property type="match status" value="1"/>
</dbReference>
<evidence type="ECO:0000313" key="1">
    <source>
        <dbReference type="EMBL" id="TSJ40426.1"/>
    </source>
</evidence>
<dbReference type="RefSeq" id="WP_144248464.1">
    <property type="nucleotide sequence ID" value="NZ_VLPK01000002.1"/>
</dbReference>
<name>A0A556MKJ6_9SPHI</name>
<dbReference type="InterPro" id="IPR028082">
    <property type="entry name" value="Peripla_BP_I"/>
</dbReference>
<accession>A0A556MKJ6</accession>
<dbReference type="SUPFAM" id="SSF53822">
    <property type="entry name" value="Periplasmic binding protein-like I"/>
    <property type="match status" value="1"/>
</dbReference>
<keyword evidence="2" id="KW-1185">Reference proteome</keyword>
<reference evidence="1 2" key="1">
    <citation type="submission" date="2019-07" db="EMBL/GenBank/DDBJ databases">
        <authorList>
            <person name="Huq M.A."/>
        </authorList>
    </citation>
    <scope>NUCLEOTIDE SEQUENCE [LARGE SCALE GENOMIC DNA]</scope>
    <source>
        <strain evidence="1 2">MAH-19</strain>
    </source>
</reference>
<evidence type="ECO:0000313" key="2">
    <source>
        <dbReference type="Proteomes" id="UP000318733"/>
    </source>
</evidence>
<sequence>MISVQNRPPRLSGNKRFIFLGIALLAAACSPKLRPVAAPVKTETEKPVVKTEPVKAKPTPVRQSTIAMLLPFDLDRLNPGASYTETGLRQANIALDYYQGFKLALDSLTGLGYNFKLQVYDSKGVPSQSHALAYNPQIRTSDLIVGPIFPDDMKAFTEVMVNGVHKPILSPLSPAAPATFANDNLITATPPLEYHARAAAKYIQGRLKPQKIFVLRSGYSEDNEYINPFKNTLDSLSKGRTQLVQTTVSRGRLDVLLPQFSLTTPNIVIIPSTNQAFLTVTMRSLDSLTKKYPIILFGHPNWPKFSFLRSDVLQRLKTHITAADQVDYKAAATIDFLRSYRKAYHTDASEYAIKGFDEGLYFGKLLGANNGEMKGITGNDFNGMHNGFHFIKKPGVGYINTHVNIMDYRNYELKKVE</sequence>